<dbReference type="Pfam" id="PF01256">
    <property type="entry name" value="Carb_kinase"/>
    <property type="match status" value="1"/>
</dbReference>
<evidence type="ECO:0000256" key="14">
    <source>
        <dbReference type="ARBA" id="ARBA00025153"/>
    </source>
</evidence>
<feature type="binding site" evidence="18">
    <location>
        <position position="156"/>
    </location>
    <ligand>
        <name>(6S)-NADPHX</name>
        <dbReference type="ChEBI" id="CHEBI:64076"/>
    </ligand>
</feature>
<dbReference type="SUPFAM" id="SSF53613">
    <property type="entry name" value="Ribokinase-like"/>
    <property type="match status" value="1"/>
</dbReference>
<protein>
    <recommendedName>
        <fullName evidence="19">Bifunctional NAD(P)H-hydrate repair enzyme</fullName>
    </recommendedName>
    <alternativeName>
        <fullName evidence="19">Nicotinamide nucleotide repair protein</fullName>
    </alternativeName>
    <domain>
        <recommendedName>
            <fullName evidence="19">ADP-dependent (S)-NAD(P)H-hydrate dehydratase</fullName>
            <ecNumber evidence="19">4.2.1.136</ecNumber>
        </recommendedName>
        <alternativeName>
            <fullName evidence="19">ADP-dependent NAD(P)HX dehydratase</fullName>
        </alternativeName>
    </domain>
    <domain>
        <recommendedName>
            <fullName evidence="19">NAD(P)H-hydrate epimerase</fullName>
            <ecNumber evidence="19">5.1.99.6</ecNumber>
        </recommendedName>
    </domain>
</protein>
<dbReference type="HAMAP" id="MF_01965">
    <property type="entry name" value="NADHX_dehydratase"/>
    <property type="match status" value="1"/>
</dbReference>
<evidence type="ECO:0000256" key="19">
    <source>
        <dbReference type="PIRNR" id="PIRNR017184"/>
    </source>
</evidence>
<keyword evidence="23" id="KW-1185">Reference proteome</keyword>
<reference evidence="22 23" key="1">
    <citation type="submission" date="2024-09" db="EMBL/GenBank/DDBJ databases">
        <authorList>
            <person name="Sun Q."/>
            <person name="Mori K."/>
        </authorList>
    </citation>
    <scope>NUCLEOTIDE SEQUENCE [LARGE SCALE GENOMIC DNA]</scope>
    <source>
        <strain evidence="22 23">TBRC 4938</strain>
    </source>
</reference>
<evidence type="ECO:0000256" key="9">
    <source>
        <dbReference type="ARBA" id="ARBA00022958"/>
    </source>
</evidence>
<evidence type="ECO:0000256" key="3">
    <source>
        <dbReference type="ARBA" id="ARBA00006001"/>
    </source>
</evidence>
<dbReference type="Gene3D" id="3.40.1190.20">
    <property type="match status" value="1"/>
</dbReference>
<dbReference type="NCBIfam" id="TIGR00196">
    <property type="entry name" value="yjeF_cterm"/>
    <property type="match status" value="1"/>
</dbReference>
<evidence type="ECO:0000256" key="16">
    <source>
        <dbReference type="ARBA" id="ARBA00049209"/>
    </source>
</evidence>
<evidence type="ECO:0000313" key="23">
    <source>
        <dbReference type="Proteomes" id="UP001589692"/>
    </source>
</evidence>
<proteinExistence type="inferred from homology"/>
<comment type="similarity">
    <text evidence="18">Belongs to the NnrE/AIBP family.</text>
</comment>
<keyword evidence="11 18" id="KW-0413">Isomerase</keyword>
<dbReference type="InterPro" id="IPR036652">
    <property type="entry name" value="YjeF_N_dom_sf"/>
</dbReference>
<dbReference type="PROSITE" id="PS51385">
    <property type="entry name" value="YJEF_N"/>
    <property type="match status" value="1"/>
</dbReference>
<keyword evidence="9 18" id="KW-0630">Potassium</keyword>
<feature type="binding site" evidence="17">
    <location>
        <begin position="410"/>
        <end position="414"/>
    </location>
    <ligand>
        <name>AMP</name>
        <dbReference type="ChEBI" id="CHEBI:456215"/>
    </ligand>
</feature>
<feature type="binding site" evidence="18">
    <location>
        <position position="123"/>
    </location>
    <ligand>
        <name>K(+)</name>
        <dbReference type="ChEBI" id="CHEBI:29103"/>
    </ligand>
</feature>
<comment type="function">
    <text evidence="17">Catalyzes the dehydration of the S-form of NAD(P)HX at the expense of ADP, which is converted to AMP. Together with NAD(P)HX epimerase, which catalyzes the epimerization of the S- and R-forms, the enzyme allows the repair of both epimers of NAD(P)HX, a damaged form of NAD(P)H that is a result of enzymatic or heat-dependent hydration.</text>
</comment>
<evidence type="ECO:0000256" key="10">
    <source>
        <dbReference type="ARBA" id="ARBA00023027"/>
    </source>
</evidence>
<comment type="catalytic activity">
    <reaction evidence="1 18 19">
        <text>(6R)-NADHX = (6S)-NADHX</text>
        <dbReference type="Rhea" id="RHEA:32215"/>
        <dbReference type="ChEBI" id="CHEBI:64074"/>
        <dbReference type="ChEBI" id="CHEBI:64075"/>
        <dbReference type="EC" id="5.1.99.6"/>
    </reaction>
</comment>
<name>A0ABV6AJR2_9HYPH</name>
<evidence type="ECO:0000259" key="21">
    <source>
        <dbReference type="PROSITE" id="PS51385"/>
    </source>
</evidence>
<keyword evidence="7 17" id="KW-0067">ATP-binding</keyword>
<feature type="binding site" evidence="18">
    <location>
        <begin position="62"/>
        <end position="66"/>
    </location>
    <ligand>
        <name>(6S)-NADPHX</name>
        <dbReference type="ChEBI" id="CHEBI:64076"/>
    </ligand>
</feature>
<feature type="binding site" evidence="17">
    <location>
        <position position="321"/>
    </location>
    <ligand>
        <name>(6S)-NADPHX</name>
        <dbReference type="ChEBI" id="CHEBI:64076"/>
    </ligand>
</feature>
<dbReference type="PANTHER" id="PTHR12592">
    <property type="entry name" value="ATP-DEPENDENT (S)-NAD(P)H-HYDRATE DEHYDRATASE FAMILY MEMBER"/>
    <property type="match status" value="1"/>
</dbReference>
<evidence type="ECO:0000259" key="20">
    <source>
        <dbReference type="PROSITE" id="PS51383"/>
    </source>
</evidence>
<feature type="domain" description="YjeF N-terminal" evidence="21">
    <location>
        <begin position="15"/>
        <end position="213"/>
    </location>
</feature>
<evidence type="ECO:0000256" key="11">
    <source>
        <dbReference type="ARBA" id="ARBA00023235"/>
    </source>
</evidence>
<keyword evidence="10 17" id="KW-0520">NAD</keyword>
<evidence type="ECO:0000256" key="15">
    <source>
        <dbReference type="ARBA" id="ARBA00048238"/>
    </source>
</evidence>
<evidence type="ECO:0000256" key="5">
    <source>
        <dbReference type="ARBA" id="ARBA00022723"/>
    </source>
</evidence>
<organism evidence="22 23">
    <name type="scientific">Rhizobium puerariae</name>
    <dbReference type="NCBI Taxonomy" id="1585791"/>
    <lineage>
        <taxon>Bacteria</taxon>
        <taxon>Pseudomonadati</taxon>
        <taxon>Pseudomonadota</taxon>
        <taxon>Alphaproteobacteria</taxon>
        <taxon>Hyphomicrobiales</taxon>
        <taxon>Rhizobiaceae</taxon>
        <taxon>Rhizobium/Agrobacterium group</taxon>
        <taxon>Rhizobium</taxon>
    </lineage>
</organism>
<dbReference type="NCBIfam" id="TIGR00197">
    <property type="entry name" value="yjeF_nterm"/>
    <property type="match status" value="1"/>
</dbReference>
<feature type="binding site" evidence="17">
    <location>
        <position position="440"/>
    </location>
    <ligand>
        <name>(6S)-NADPHX</name>
        <dbReference type="ChEBI" id="CHEBI:64076"/>
    </ligand>
</feature>
<comment type="cofactor">
    <cofactor evidence="17">
        <name>Mg(2+)</name>
        <dbReference type="ChEBI" id="CHEBI:18420"/>
    </cofactor>
</comment>
<dbReference type="PANTHER" id="PTHR12592:SF0">
    <property type="entry name" value="ATP-DEPENDENT (S)-NAD(P)H-HYDRATE DEHYDRATASE"/>
    <property type="match status" value="1"/>
</dbReference>
<keyword evidence="6 17" id="KW-0547">Nucleotide-binding</keyword>
<keyword evidence="12 17" id="KW-0456">Lyase</keyword>
<evidence type="ECO:0000256" key="8">
    <source>
        <dbReference type="ARBA" id="ARBA00022857"/>
    </source>
</evidence>
<dbReference type="CDD" id="cd01171">
    <property type="entry name" value="YXKO-related"/>
    <property type="match status" value="1"/>
</dbReference>
<evidence type="ECO:0000256" key="2">
    <source>
        <dbReference type="ARBA" id="ARBA00000909"/>
    </source>
</evidence>
<dbReference type="HAMAP" id="MF_01966">
    <property type="entry name" value="NADHX_epimerase"/>
    <property type="match status" value="1"/>
</dbReference>
<dbReference type="PIRSF" id="PIRSF017184">
    <property type="entry name" value="Nnr"/>
    <property type="match status" value="1"/>
</dbReference>
<comment type="similarity">
    <text evidence="3 19">In the N-terminal section; belongs to the NnrE/AIBP family.</text>
</comment>
<sequence>MRHLPDHILLTPQQMGAADAASAASGISSFGLMERAGQAVAASALRHFSGAGRYAVLCGPGNNGGDGYVAARALADAGASVAVYHLGDPGRLKGDARLARQLSRLPSQPLENYLPHPGDLVIDALFGAGLARDVPRLVAELIDKVRQANVPVLAVDLPSGLCGRRGRPLGAAFAAVRTVTFMTRKPGHLLLPGRSLCGEVEVFDIGIPARIVLSVAGKIRENRPDLWRDLLPEPESDTHKYRRGHLAVFSGPADKTGAARLSAMAGLKAGAGLVTVASPDDAMPVNAASLTAIMLHRIDTAEDLETWLHTAKLAAFVLGPGFGIGEKAKQFVLSLRDRPLVLDADGITSFRESPPELFDAFTGGESHLVLTPHEGEFSRLFPDLAADEDLSKVEKAVRAAERAHAAIVYKGADTVIASPDGRAHINTNGPPWLATAGSGDVLAGMIGALLAQGMPAFEAAAAGVYLHGEAGKRAGKGMTAEELAAQAGVGFSA</sequence>
<comment type="function">
    <text evidence="14 19">Bifunctional enzyme that catalyzes the epimerization of the S- and R-forms of NAD(P)HX and the dehydration of the S-form of NAD(P)HX at the expense of ADP, which is converted to AMP. This allows the repair of both epimers of NAD(P)HX, a damaged form of NAD(P)H that is a result of enzymatic or heat-dependent hydration.</text>
</comment>
<dbReference type="InterPro" id="IPR029056">
    <property type="entry name" value="Ribokinase-like"/>
</dbReference>
<dbReference type="SUPFAM" id="SSF64153">
    <property type="entry name" value="YjeF N-terminal domain-like"/>
    <property type="match status" value="1"/>
</dbReference>
<feature type="binding site" evidence="17">
    <location>
        <position position="439"/>
    </location>
    <ligand>
        <name>AMP</name>
        <dbReference type="ChEBI" id="CHEBI:456215"/>
    </ligand>
</feature>
<comment type="caution">
    <text evidence="18">Lacks conserved residue(s) required for the propagation of feature annotation.</text>
</comment>
<dbReference type="InterPro" id="IPR004443">
    <property type="entry name" value="YjeF_N_dom"/>
</dbReference>
<dbReference type="PROSITE" id="PS01050">
    <property type="entry name" value="YJEF_C_2"/>
    <property type="match status" value="1"/>
</dbReference>
<evidence type="ECO:0000256" key="13">
    <source>
        <dbReference type="ARBA" id="ARBA00023268"/>
    </source>
</evidence>
<evidence type="ECO:0000256" key="6">
    <source>
        <dbReference type="ARBA" id="ARBA00022741"/>
    </source>
</evidence>
<keyword evidence="8 17" id="KW-0521">NADP</keyword>
<keyword evidence="13" id="KW-0511">Multifunctional enzyme</keyword>
<dbReference type="EC" id="4.2.1.136" evidence="19"/>
<dbReference type="Proteomes" id="UP001589692">
    <property type="component" value="Unassembled WGS sequence"/>
</dbReference>
<comment type="similarity">
    <text evidence="4 19">In the C-terminal section; belongs to the NnrD/CARKD family.</text>
</comment>
<dbReference type="Pfam" id="PF03853">
    <property type="entry name" value="YjeF_N"/>
    <property type="match status" value="1"/>
</dbReference>
<dbReference type="PROSITE" id="PS51383">
    <property type="entry name" value="YJEF_C_3"/>
    <property type="match status" value="1"/>
</dbReference>
<comment type="catalytic activity">
    <reaction evidence="2 18 19">
        <text>(6R)-NADPHX = (6S)-NADPHX</text>
        <dbReference type="Rhea" id="RHEA:32227"/>
        <dbReference type="ChEBI" id="CHEBI:64076"/>
        <dbReference type="ChEBI" id="CHEBI:64077"/>
        <dbReference type="EC" id="5.1.99.6"/>
    </reaction>
</comment>
<feature type="binding site" evidence="17">
    <location>
        <position position="258"/>
    </location>
    <ligand>
        <name>(6S)-NADPHX</name>
        <dbReference type="ChEBI" id="CHEBI:64076"/>
    </ligand>
</feature>
<keyword evidence="5 18" id="KW-0479">Metal-binding</keyword>
<accession>A0ABV6AJR2</accession>
<evidence type="ECO:0000256" key="7">
    <source>
        <dbReference type="ARBA" id="ARBA00022840"/>
    </source>
</evidence>
<dbReference type="EC" id="5.1.99.6" evidence="19"/>
<comment type="caution">
    <text evidence="22">The sequence shown here is derived from an EMBL/GenBank/DDBJ whole genome shotgun (WGS) entry which is preliminary data.</text>
</comment>
<evidence type="ECO:0000313" key="22">
    <source>
        <dbReference type="EMBL" id="MFB9950850.1"/>
    </source>
</evidence>
<comment type="catalytic activity">
    <reaction evidence="16 17 19">
        <text>(6S)-NADPHX + ADP = AMP + phosphate + NADPH + H(+)</text>
        <dbReference type="Rhea" id="RHEA:32235"/>
        <dbReference type="ChEBI" id="CHEBI:15378"/>
        <dbReference type="ChEBI" id="CHEBI:43474"/>
        <dbReference type="ChEBI" id="CHEBI:57783"/>
        <dbReference type="ChEBI" id="CHEBI:64076"/>
        <dbReference type="ChEBI" id="CHEBI:456215"/>
        <dbReference type="ChEBI" id="CHEBI:456216"/>
        <dbReference type="EC" id="4.2.1.136"/>
    </reaction>
</comment>
<evidence type="ECO:0000256" key="17">
    <source>
        <dbReference type="HAMAP-Rule" id="MF_01965"/>
    </source>
</evidence>
<gene>
    <name evidence="17" type="primary">nnrD</name>
    <name evidence="18" type="synonym">nnrE</name>
    <name evidence="22" type="ORF">ACFFP0_18525</name>
</gene>
<feature type="binding site" evidence="18">
    <location>
        <begin position="127"/>
        <end position="133"/>
    </location>
    <ligand>
        <name>(6S)-NADPHX</name>
        <dbReference type="ChEBI" id="CHEBI:64076"/>
    </ligand>
</feature>
<dbReference type="RefSeq" id="WP_377263549.1">
    <property type="nucleotide sequence ID" value="NZ_JBHMAA010000020.1"/>
</dbReference>
<feature type="binding site" evidence="18">
    <location>
        <position position="159"/>
    </location>
    <ligand>
        <name>K(+)</name>
        <dbReference type="ChEBI" id="CHEBI:29103"/>
    </ligand>
</feature>
<dbReference type="InterPro" id="IPR030677">
    <property type="entry name" value="Nnr"/>
</dbReference>
<dbReference type="Gene3D" id="3.40.50.10260">
    <property type="entry name" value="YjeF N-terminal domain"/>
    <property type="match status" value="1"/>
</dbReference>
<feature type="binding site" evidence="17">
    <location>
        <position position="373"/>
    </location>
    <ligand>
        <name>(6S)-NADPHX</name>
        <dbReference type="ChEBI" id="CHEBI:64076"/>
    </ligand>
</feature>
<comment type="similarity">
    <text evidence="17">Belongs to the NnrD/CARKD family.</text>
</comment>
<comment type="catalytic activity">
    <reaction evidence="15 17 19">
        <text>(6S)-NADHX + ADP = AMP + phosphate + NADH + H(+)</text>
        <dbReference type="Rhea" id="RHEA:32223"/>
        <dbReference type="ChEBI" id="CHEBI:15378"/>
        <dbReference type="ChEBI" id="CHEBI:43474"/>
        <dbReference type="ChEBI" id="CHEBI:57945"/>
        <dbReference type="ChEBI" id="CHEBI:64074"/>
        <dbReference type="ChEBI" id="CHEBI:456215"/>
        <dbReference type="ChEBI" id="CHEBI:456216"/>
        <dbReference type="EC" id="4.2.1.136"/>
    </reaction>
</comment>
<comment type="cofactor">
    <cofactor evidence="18 19">
        <name>K(+)</name>
        <dbReference type="ChEBI" id="CHEBI:29103"/>
    </cofactor>
    <text evidence="18 19">Binds 1 potassium ion per subunit.</text>
</comment>
<evidence type="ECO:0000256" key="12">
    <source>
        <dbReference type="ARBA" id="ARBA00023239"/>
    </source>
</evidence>
<evidence type="ECO:0000256" key="1">
    <source>
        <dbReference type="ARBA" id="ARBA00000013"/>
    </source>
</evidence>
<dbReference type="InterPro" id="IPR000631">
    <property type="entry name" value="CARKD"/>
</dbReference>
<feature type="domain" description="YjeF C-terminal" evidence="20">
    <location>
        <begin position="223"/>
        <end position="493"/>
    </location>
</feature>
<evidence type="ECO:0000256" key="4">
    <source>
        <dbReference type="ARBA" id="ARBA00009524"/>
    </source>
</evidence>
<comment type="subunit">
    <text evidence="17">Homotetramer.</text>
</comment>
<comment type="function">
    <text evidence="18">Catalyzes the epimerization of the S- and R-forms of NAD(P)HX, a damaged form of NAD(P)H that is a result of enzymatic or heat-dependent hydration. This is a prerequisite for the S-specific NAD(P)H-hydrate dehydratase to allow the repair of both epimers of NAD(P)HX.</text>
</comment>
<dbReference type="InterPro" id="IPR017953">
    <property type="entry name" value="Carbohydrate_kinase_pred_CS"/>
</dbReference>
<feature type="binding site" evidence="18">
    <location>
        <position position="63"/>
    </location>
    <ligand>
        <name>K(+)</name>
        <dbReference type="ChEBI" id="CHEBI:29103"/>
    </ligand>
</feature>
<dbReference type="EMBL" id="JBHMAA010000020">
    <property type="protein sequence ID" value="MFB9950850.1"/>
    <property type="molecule type" value="Genomic_DNA"/>
</dbReference>
<evidence type="ECO:0000256" key="18">
    <source>
        <dbReference type="HAMAP-Rule" id="MF_01966"/>
    </source>
</evidence>